<name>A0A6L3K202_9BACE</name>
<comment type="caution">
    <text evidence="1">The sequence shown here is derived from an EMBL/GenBank/DDBJ whole genome shotgun (WGS) entry which is preliminary data.</text>
</comment>
<proteinExistence type="predicted"/>
<dbReference type="PROSITE" id="PS51257">
    <property type="entry name" value="PROKAR_LIPOPROTEIN"/>
    <property type="match status" value="1"/>
</dbReference>
<dbReference type="RefSeq" id="WP_149946617.1">
    <property type="nucleotide sequence ID" value="NZ_JBBNMF010000025.1"/>
</dbReference>
<dbReference type="NCBIfam" id="NF038128">
    <property type="entry name" value="choice_anch_J"/>
    <property type="match status" value="2"/>
</dbReference>
<evidence type="ECO:0000313" key="1">
    <source>
        <dbReference type="EMBL" id="KAA5419352.1"/>
    </source>
</evidence>
<dbReference type="Proteomes" id="UP000482653">
    <property type="component" value="Unassembled WGS sequence"/>
</dbReference>
<reference evidence="1 2" key="1">
    <citation type="journal article" date="2019" name="Nat. Med.">
        <title>A library of human gut bacterial isolates paired with longitudinal multiomics data enables mechanistic microbiome research.</title>
        <authorList>
            <person name="Poyet M."/>
            <person name="Groussin M."/>
            <person name="Gibbons S.M."/>
            <person name="Avila-Pacheco J."/>
            <person name="Jiang X."/>
            <person name="Kearney S.M."/>
            <person name="Perrotta A.R."/>
            <person name="Berdy B."/>
            <person name="Zhao S."/>
            <person name="Lieberman T.D."/>
            <person name="Swanson P.K."/>
            <person name="Smith M."/>
            <person name="Roesemann S."/>
            <person name="Alexander J.E."/>
            <person name="Rich S.A."/>
            <person name="Livny J."/>
            <person name="Vlamakis H."/>
            <person name="Clish C."/>
            <person name="Bullock K."/>
            <person name="Deik A."/>
            <person name="Scott J."/>
            <person name="Pierce K.A."/>
            <person name="Xavier R.J."/>
            <person name="Alm E.J."/>
        </authorList>
    </citation>
    <scope>NUCLEOTIDE SEQUENCE [LARGE SCALE GENOMIC DNA]</scope>
    <source>
        <strain evidence="1 2">BIOML-A8</strain>
    </source>
</reference>
<dbReference type="EMBL" id="VVYX01000011">
    <property type="protein sequence ID" value="KAA5419352.1"/>
    <property type="molecule type" value="Genomic_DNA"/>
</dbReference>
<dbReference type="AlphaFoldDB" id="A0A6L3K202"/>
<accession>A0A6L3K202</accession>
<gene>
    <name evidence="1" type="ORF">F2Y87_10225</name>
</gene>
<organism evidence="1 2">
    <name type="scientific">Bacteroides cellulosilyticus</name>
    <dbReference type="NCBI Taxonomy" id="246787"/>
    <lineage>
        <taxon>Bacteria</taxon>
        <taxon>Pseudomonadati</taxon>
        <taxon>Bacteroidota</taxon>
        <taxon>Bacteroidia</taxon>
        <taxon>Bacteroidales</taxon>
        <taxon>Bacteroidaceae</taxon>
        <taxon>Bacteroides</taxon>
    </lineage>
</organism>
<sequence length="815" mass="89200">MKKNIIFSMCASLLFLASCDYNEDNFPGYDELAIPKDVQNVELSLADGDYKKVAGLESNIKLATDRVDPEGIDFVAALEAMGSNKYFTENAQASWYLPAYLESLYPYLNDGSKVTVAFNNAEKLPEYLTDFNGISAYELTTGDYKTVWGETVTASFLSPSTVSKIPAILKQAVENPADGDMRMVNYAYSETEPSIGGGGEIPNVYQKVSGMAAEGGNYVFVAPDKEGKLIPLGRLQDETKTYGYMAGTAVTVADGLISSDVSNYVLTVAPTATGYSLQRPDGKFIYLSGTYNTFNVGALPGTGGDWKFSQNADGTTSIVNVEKKKTVKLNEYNDSYSFGSYPPSSFGIYLNETMKASDGGFAFQDINLEGVTYAWKYDSQNGYWKAAAFANGVNNPTESWLVSTEIDLSGATAPSLSFDAAINYLNGNNRADFIEVKISTDYVDNVKSATWATLSAAWSEGKSWTFVNSGAIDLKDYVGKKARLAFVYKSTSACAPTVEIKNVSVSEPKAGYYADVYLYKEVPENEVEVAAAMMFASTRAVAKYNTSAVYRYDAASSTWKEYTTPDVTVAVLQPEDYAKMGATYVGKPGETLPIYLKNAYPYAQADLTVAVVYYSNSSQAISATEFIYDGATWTETANVMPKTMLFIKAKGVWNEAKVYYSSTFIGEDGGCTIQDVDLGTKDYVWILDAKYGWKATGYLGGNKVTESWLIIPTEINLKEAMSPVLRFEGAAGYLYGAKAEDYISVCVSTDYTNDVTTATWDKVEFATWPDSFTFITMEANLSKYNGQNIRIAIKYTSDTACASTWEVKNFSLQEE</sequence>
<evidence type="ECO:0008006" key="3">
    <source>
        <dbReference type="Google" id="ProtNLM"/>
    </source>
</evidence>
<protein>
    <recommendedName>
        <fullName evidence="3">DUF5017 domain-containing protein</fullName>
    </recommendedName>
</protein>
<evidence type="ECO:0000313" key="2">
    <source>
        <dbReference type="Proteomes" id="UP000482653"/>
    </source>
</evidence>